<keyword evidence="3" id="KW-0813">Transport</keyword>
<dbReference type="Pfam" id="PF00496">
    <property type="entry name" value="SBP_bac_5"/>
    <property type="match status" value="1"/>
</dbReference>
<name>A0A923M6N4_9BURK</name>
<evidence type="ECO:0000256" key="2">
    <source>
        <dbReference type="ARBA" id="ARBA00005695"/>
    </source>
</evidence>
<dbReference type="InterPro" id="IPR039424">
    <property type="entry name" value="SBP_5"/>
</dbReference>
<dbReference type="PANTHER" id="PTHR30290">
    <property type="entry name" value="PERIPLASMIC BINDING COMPONENT OF ABC TRANSPORTER"/>
    <property type="match status" value="1"/>
</dbReference>
<dbReference type="InterPro" id="IPR030678">
    <property type="entry name" value="Peptide/Ni-bd"/>
</dbReference>
<protein>
    <submittedName>
        <fullName evidence="7">Bicyclomycin resistance protein</fullName>
    </submittedName>
</protein>
<dbReference type="InterPro" id="IPR000914">
    <property type="entry name" value="SBP_5_dom"/>
</dbReference>
<dbReference type="GO" id="GO:0030288">
    <property type="term" value="C:outer membrane-bounded periplasmic space"/>
    <property type="evidence" value="ECO:0007669"/>
    <property type="project" value="UniProtKB-ARBA"/>
</dbReference>
<evidence type="ECO:0000256" key="1">
    <source>
        <dbReference type="ARBA" id="ARBA00004196"/>
    </source>
</evidence>
<dbReference type="Gene3D" id="3.40.190.10">
    <property type="entry name" value="Periplasmic binding protein-like II"/>
    <property type="match status" value="1"/>
</dbReference>
<keyword evidence="8" id="KW-1185">Reference proteome</keyword>
<evidence type="ECO:0000259" key="6">
    <source>
        <dbReference type="Pfam" id="PF00496"/>
    </source>
</evidence>
<proteinExistence type="inferred from homology"/>
<evidence type="ECO:0000313" key="7">
    <source>
        <dbReference type="EMBL" id="MBC5764335.1"/>
    </source>
</evidence>
<dbReference type="GO" id="GO:0043190">
    <property type="term" value="C:ATP-binding cassette (ABC) transporter complex"/>
    <property type="evidence" value="ECO:0007669"/>
    <property type="project" value="InterPro"/>
</dbReference>
<dbReference type="GO" id="GO:1904680">
    <property type="term" value="F:peptide transmembrane transporter activity"/>
    <property type="evidence" value="ECO:0007669"/>
    <property type="project" value="TreeGrafter"/>
</dbReference>
<comment type="subcellular location">
    <subcellularLocation>
        <location evidence="1">Cell envelope</location>
    </subcellularLocation>
</comment>
<evidence type="ECO:0000256" key="5">
    <source>
        <dbReference type="SAM" id="SignalP"/>
    </source>
</evidence>
<evidence type="ECO:0000313" key="8">
    <source>
        <dbReference type="Proteomes" id="UP000596827"/>
    </source>
</evidence>
<comment type="similarity">
    <text evidence="2">Belongs to the bacterial solute-binding protein 5 family.</text>
</comment>
<dbReference type="Proteomes" id="UP000596827">
    <property type="component" value="Unassembled WGS sequence"/>
</dbReference>
<comment type="caution">
    <text evidence="7">The sequence shown here is derived from an EMBL/GenBank/DDBJ whole genome shotgun (WGS) entry which is preliminary data.</text>
</comment>
<dbReference type="PANTHER" id="PTHR30290:SF10">
    <property type="entry name" value="PERIPLASMIC OLIGOPEPTIDE-BINDING PROTEIN-RELATED"/>
    <property type="match status" value="1"/>
</dbReference>
<feature type="signal peptide" evidence="5">
    <location>
        <begin position="1"/>
        <end position="26"/>
    </location>
</feature>
<dbReference type="Gene3D" id="3.10.105.10">
    <property type="entry name" value="Dipeptide-binding Protein, Domain 3"/>
    <property type="match status" value="1"/>
</dbReference>
<organism evidence="7 8">
    <name type="scientific">Ramlibacter albus</name>
    <dbReference type="NCBI Taxonomy" id="2079448"/>
    <lineage>
        <taxon>Bacteria</taxon>
        <taxon>Pseudomonadati</taxon>
        <taxon>Pseudomonadota</taxon>
        <taxon>Betaproteobacteria</taxon>
        <taxon>Burkholderiales</taxon>
        <taxon>Comamonadaceae</taxon>
        <taxon>Ramlibacter</taxon>
    </lineage>
</organism>
<feature type="domain" description="Solute-binding protein family 5" evidence="6">
    <location>
        <begin position="80"/>
        <end position="516"/>
    </location>
</feature>
<gene>
    <name evidence="7" type="ORF">H8R02_07740</name>
</gene>
<feature type="chain" id="PRO_5037356414" evidence="5">
    <location>
        <begin position="27"/>
        <end position="609"/>
    </location>
</feature>
<dbReference type="RefSeq" id="WP_187080810.1">
    <property type="nucleotide sequence ID" value="NZ_JACORU010000002.1"/>
</dbReference>
<sequence length="609" mass="69022">MKTRTWAQAISLCLAMGAAYPTGAQAPSPTPAPEKVLRYAFQVSETGFDPAQTNDLYSAYVIAHVLEAPYEYDYLARPAKVVPNLAEALPEASADFRTFTFRLRPGIYFNDDPAFGGKRREVTAADVVYSWKRFYDPKNKSPKFTSMAEEKVLGMDEIRKKAEASGKFDYDTEVDGIRALDKYTVQFKLAEPRPRFIYNLADPAHLGLMAREVVEKYGDKIMEHPVGTGPFMLEEWRRASQTVLVRNPNFREKRFDSVGVDESGRAIAAKLKGKRLPLIDKVIVSIIEEPQPRWLAFLNGEHDFMERLPINFATTAIPNNRIAPNLAKKGIGMEQSLASDFTVSYMSMTHPVTGGYTPEKVALRRAIALALNSEEEIRLPRRGQAIVAQGFVMPNTTLYDPKYRSEMGTHDRARAMALLDMFGYVDKDGDGWRDMPDGKPLVLEYDTLSRADYRELDEIMKKNLDAVGIKLVHRIGQWPEQLRNSRAGKLMMWGYGNSATTPDSGTVLSFGYSKQAGQQNHARFANARFDELYLKQLNMPDGPERRAVIDEAQKILVAYMPYKLKVHRILTDMWQPWVAGYKRHPFRRDFWQFIDIDAAQQAKSGSGNH</sequence>
<evidence type="ECO:0000256" key="4">
    <source>
        <dbReference type="ARBA" id="ARBA00022729"/>
    </source>
</evidence>
<accession>A0A923M6N4</accession>
<keyword evidence="4 5" id="KW-0732">Signal</keyword>
<dbReference type="EMBL" id="JACORU010000002">
    <property type="protein sequence ID" value="MBC5764335.1"/>
    <property type="molecule type" value="Genomic_DNA"/>
</dbReference>
<reference evidence="7" key="1">
    <citation type="submission" date="2020-08" db="EMBL/GenBank/DDBJ databases">
        <title>Ramlibacter sp. GTP1 16S ribosomal RNA gene genome sequencing and assembly.</title>
        <authorList>
            <person name="Kang M."/>
        </authorList>
    </citation>
    <scope>NUCLEOTIDE SEQUENCE</scope>
    <source>
        <strain evidence="7">GTP1</strain>
    </source>
</reference>
<dbReference type="SUPFAM" id="SSF53850">
    <property type="entry name" value="Periplasmic binding protein-like II"/>
    <property type="match status" value="1"/>
</dbReference>
<dbReference type="PIRSF" id="PIRSF002741">
    <property type="entry name" value="MppA"/>
    <property type="match status" value="1"/>
</dbReference>
<dbReference type="GO" id="GO:0015833">
    <property type="term" value="P:peptide transport"/>
    <property type="evidence" value="ECO:0007669"/>
    <property type="project" value="TreeGrafter"/>
</dbReference>
<dbReference type="AlphaFoldDB" id="A0A923M6N4"/>
<evidence type="ECO:0000256" key="3">
    <source>
        <dbReference type="ARBA" id="ARBA00022448"/>
    </source>
</evidence>